<gene>
    <name evidence="2" type="ORF">HNR46_003369</name>
</gene>
<keyword evidence="3" id="KW-1185">Reference proteome</keyword>
<accession>A0A840V7U3</accession>
<comment type="caution">
    <text evidence="2">The sequence shown here is derived from an EMBL/GenBank/DDBJ whole genome shotgun (WGS) entry which is preliminary data.</text>
</comment>
<evidence type="ECO:0000313" key="2">
    <source>
        <dbReference type="EMBL" id="MBB5353116.1"/>
    </source>
</evidence>
<reference evidence="2 3" key="1">
    <citation type="submission" date="2020-08" db="EMBL/GenBank/DDBJ databases">
        <title>Genomic Encyclopedia of Type Strains, Phase IV (KMG-IV): sequencing the most valuable type-strain genomes for metagenomic binning, comparative biology and taxonomic classification.</title>
        <authorList>
            <person name="Goeker M."/>
        </authorList>
    </citation>
    <scope>NUCLEOTIDE SEQUENCE [LARGE SCALE GENOMIC DNA]</scope>
    <source>
        <strain evidence="2 3">YC6886</strain>
    </source>
</reference>
<evidence type="ECO:0000313" key="3">
    <source>
        <dbReference type="Proteomes" id="UP000557717"/>
    </source>
</evidence>
<proteinExistence type="predicted"/>
<evidence type="ECO:0008006" key="4">
    <source>
        <dbReference type="Google" id="ProtNLM"/>
    </source>
</evidence>
<dbReference type="EMBL" id="JACHFD010000020">
    <property type="protein sequence ID" value="MBB5353116.1"/>
    <property type="molecule type" value="Genomic_DNA"/>
</dbReference>
<dbReference type="AlphaFoldDB" id="A0A840V7U3"/>
<sequence length="126" mass="13557">MRSLLWTLPLITAGFLCSCGTMKSMTEATGRSMGKMGQAFGAGVDKMATAATSPFKPGIPVVEARPDDFEKVQSGHEQAIAYQRAQNERRSGFWALFSGPSDFEEPALPEMNDSNFEGGLLPPKAP</sequence>
<name>A0A840V7U3_9BACT</name>
<dbReference type="PROSITE" id="PS51257">
    <property type="entry name" value="PROKAR_LIPOPROTEIN"/>
    <property type="match status" value="1"/>
</dbReference>
<organism evidence="2 3">
    <name type="scientific">Haloferula luteola</name>
    <dbReference type="NCBI Taxonomy" id="595692"/>
    <lineage>
        <taxon>Bacteria</taxon>
        <taxon>Pseudomonadati</taxon>
        <taxon>Verrucomicrobiota</taxon>
        <taxon>Verrucomicrobiia</taxon>
        <taxon>Verrucomicrobiales</taxon>
        <taxon>Verrucomicrobiaceae</taxon>
        <taxon>Haloferula</taxon>
    </lineage>
</organism>
<protein>
    <recommendedName>
        <fullName evidence="4">Lipoprotein</fullName>
    </recommendedName>
</protein>
<dbReference type="RefSeq" id="WP_184020700.1">
    <property type="nucleotide sequence ID" value="NZ_JACHFD010000020.1"/>
</dbReference>
<dbReference type="Proteomes" id="UP000557717">
    <property type="component" value="Unassembled WGS sequence"/>
</dbReference>
<feature type="region of interest" description="Disordered" evidence="1">
    <location>
        <begin position="104"/>
        <end position="126"/>
    </location>
</feature>
<evidence type="ECO:0000256" key="1">
    <source>
        <dbReference type="SAM" id="MobiDB-lite"/>
    </source>
</evidence>